<dbReference type="PANTHER" id="PTHR10654:SF18">
    <property type="entry name" value="IP17195P"/>
    <property type="match status" value="1"/>
</dbReference>
<dbReference type="InterPro" id="IPR014928">
    <property type="entry name" value="Serine_rich_dom"/>
</dbReference>
<proteinExistence type="inferred from homology"/>
<comment type="subcellular location">
    <subcellularLocation>
        <location evidence="1">Cell junction</location>
        <location evidence="1">Focal adhesion</location>
    </subcellularLocation>
    <subcellularLocation>
        <location evidence="2">Cytoplasm</location>
    </subcellularLocation>
</comment>
<evidence type="ECO:0000256" key="9">
    <source>
        <dbReference type="PROSITE-ProRule" id="PRU00192"/>
    </source>
</evidence>
<feature type="region of interest" description="Disordered" evidence="10">
    <location>
        <begin position="82"/>
        <end position="108"/>
    </location>
</feature>
<keyword evidence="5" id="KW-0963">Cytoplasm</keyword>
<protein>
    <recommendedName>
        <fullName evidence="11">SH3 domain-containing protein</fullName>
    </recommendedName>
</protein>
<evidence type="ECO:0000313" key="13">
    <source>
        <dbReference type="Proteomes" id="UP000001307"/>
    </source>
</evidence>
<evidence type="ECO:0000256" key="2">
    <source>
        <dbReference type="ARBA" id="ARBA00004496"/>
    </source>
</evidence>
<dbReference type="CDD" id="cd11549">
    <property type="entry name" value="Serine_rich_CAS"/>
    <property type="match status" value="1"/>
</dbReference>
<evidence type="ECO:0000256" key="8">
    <source>
        <dbReference type="ARBA" id="ARBA00022949"/>
    </source>
</evidence>
<gene>
    <name evidence="12" type="ORF">GSOID_T00008010001</name>
</gene>
<dbReference type="Gene3D" id="1.20.120.830">
    <property type="entry name" value="Serine-rich domain"/>
    <property type="match status" value="1"/>
</dbReference>
<feature type="compositionally biased region" description="Low complexity" evidence="10">
    <location>
        <begin position="433"/>
        <end position="442"/>
    </location>
</feature>
<evidence type="ECO:0000256" key="10">
    <source>
        <dbReference type="SAM" id="MobiDB-lite"/>
    </source>
</evidence>
<dbReference type="SMART" id="SM00326">
    <property type="entry name" value="SH3"/>
    <property type="match status" value="1"/>
</dbReference>
<dbReference type="SUPFAM" id="SSF50044">
    <property type="entry name" value="SH3-domain"/>
    <property type="match status" value="1"/>
</dbReference>
<dbReference type="Gene3D" id="2.30.30.40">
    <property type="entry name" value="SH3 Domains"/>
    <property type="match status" value="1"/>
</dbReference>
<dbReference type="GO" id="GO:0007169">
    <property type="term" value="P:cell surface receptor protein tyrosine kinase signaling pathway"/>
    <property type="evidence" value="ECO:0007669"/>
    <property type="project" value="TreeGrafter"/>
</dbReference>
<keyword evidence="13" id="KW-1185">Reference proteome</keyword>
<keyword evidence="6" id="KW-0597">Phosphoprotein</keyword>
<evidence type="ECO:0000256" key="6">
    <source>
        <dbReference type="ARBA" id="ARBA00022553"/>
    </source>
</evidence>
<dbReference type="InterPro" id="IPR001452">
    <property type="entry name" value="SH3_domain"/>
</dbReference>
<dbReference type="CDD" id="cd11564">
    <property type="entry name" value="FAT-like_CAS_C"/>
    <property type="match status" value="1"/>
</dbReference>
<reference evidence="12" key="1">
    <citation type="journal article" date="2010" name="Science">
        <title>Plasticity of animal genome architecture unmasked by rapid evolution of a pelagic tunicate.</title>
        <authorList>
            <person name="Denoeud F."/>
            <person name="Henriet S."/>
            <person name="Mungpakdee S."/>
            <person name="Aury J.M."/>
            <person name="Da Silva C."/>
            <person name="Brinkmann H."/>
            <person name="Mikhaleva J."/>
            <person name="Olsen L.C."/>
            <person name="Jubin C."/>
            <person name="Canestro C."/>
            <person name="Bouquet J.M."/>
            <person name="Danks G."/>
            <person name="Poulain J."/>
            <person name="Campsteijn C."/>
            <person name="Adamski M."/>
            <person name="Cross I."/>
            <person name="Yadetie F."/>
            <person name="Muffato M."/>
            <person name="Louis A."/>
            <person name="Butcher S."/>
            <person name="Tsagkogeorga G."/>
            <person name="Konrad A."/>
            <person name="Singh S."/>
            <person name="Jensen M.F."/>
            <person name="Cong E.H."/>
            <person name="Eikeseth-Otteraa H."/>
            <person name="Noel B."/>
            <person name="Anthouard V."/>
            <person name="Porcel B.M."/>
            <person name="Kachouri-Lafond R."/>
            <person name="Nishino A."/>
            <person name="Ugolini M."/>
            <person name="Chourrout P."/>
            <person name="Nishida H."/>
            <person name="Aasland R."/>
            <person name="Huzurbazar S."/>
            <person name="Westhof E."/>
            <person name="Delsuc F."/>
            <person name="Lehrach H."/>
            <person name="Reinhardt R."/>
            <person name="Weissenbach J."/>
            <person name="Roy S.W."/>
            <person name="Artiguenave F."/>
            <person name="Postlethwait J.H."/>
            <person name="Manak J.R."/>
            <person name="Thompson E.M."/>
            <person name="Jaillon O."/>
            <person name="Du Pasquier L."/>
            <person name="Boudinot P."/>
            <person name="Liberles D.A."/>
            <person name="Volff J.N."/>
            <person name="Philippe H."/>
            <person name="Lenhard B."/>
            <person name="Roest Crollius H."/>
            <person name="Wincker P."/>
            <person name="Chourrout D."/>
        </authorList>
    </citation>
    <scope>NUCLEOTIDE SEQUENCE [LARGE SCALE GENOMIC DNA]</scope>
</reference>
<feature type="domain" description="SH3" evidence="11">
    <location>
        <begin position="1"/>
        <end position="63"/>
    </location>
</feature>
<sequence>MAKKRARALFSTEAEDSDELSFKANDILIILAKDVQNTPGWWRCSLENKTGLVPVNYVEEIEEEEKQKEADESVYDLPRSENATINTTDDDTYDALPRRHLPSNGDYDELVTVLPPKKKLTPKINSSEGVYDLPKKSTLSKNDDYDELPMNNNNNIVVDGLQEDDDYDELNTMSNTVQVDGIYDVPTKLPVISPKKSVSTTDDYDIPKPSLDVSKTDDYDELPKSLASIGILRKSSADKLRNSTSRSSIASFSSTESIPLQVFGSPLAITNEEAMDKLVKLKRDLDEKVTALLQFLSPEWRSQKAIQRLNGETDQLKVKTTALEKSLETVIDFTRRTMATAANAGQKRCVRHINHLLQPVEEDAKIFGDMRAKLEENEWKIEALADPKRDVQTGIPDDYDSFVITARAAPDDLASLANYVYTHAQTFFRRKNSTPSLSSSTRSKIKGIDDPRERPLPIAPRVLSRRNIDEGNEESHDQNDYDYIQFDEVRSSPSVRNVINSPRYNRLSSYKELPAQTEKSPSHERLLNFYQQFKSSQESLQQNMDRFIESAKNSPPQSLQTISKKIYKSATELVFLGDATSKVLESQGREDRVNKLVSLSNQLAETSTTALLQVDKAAQFWPATNELQTAVDLTAELSNHVRSLKHCIYAAISAS</sequence>
<organism evidence="12">
    <name type="scientific">Oikopleura dioica</name>
    <name type="common">Tunicate</name>
    <dbReference type="NCBI Taxonomy" id="34765"/>
    <lineage>
        <taxon>Eukaryota</taxon>
        <taxon>Metazoa</taxon>
        <taxon>Chordata</taxon>
        <taxon>Tunicata</taxon>
        <taxon>Appendicularia</taxon>
        <taxon>Copelata</taxon>
        <taxon>Oikopleuridae</taxon>
        <taxon>Oikopleura</taxon>
    </lineage>
</organism>
<dbReference type="Pfam" id="PF08824">
    <property type="entry name" value="Serine_rich"/>
    <property type="match status" value="1"/>
</dbReference>
<evidence type="ECO:0000256" key="7">
    <source>
        <dbReference type="ARBA" id="ARBA00022889"/>
    </source>
</evidence>
<dbReference type="InterPro" id="IPR021901">
    <property type="entry name" value="CAS_C"/>
</dbReference>
<name>E4XCX7_OIKDI</name>
<comment type="similarity">
    <text evidence="3">Belongs to the CAS family.</text>
</comment>
<accession>E4XCX7</accession>
<evidence type="ECO:0000256" key="3">
    <source>
        <dbReference type="ARBA" id="ARBA00007848"/>
    </source>
</evidence>
<evidence type="ECO:0000256" key="4">
    <source>
        <dbReference type="ARBA" id="ARBA00022443"/>
    </source>
</evidence>
<dbReference type="PANTHER" id="PTHR10654">
    <property type="entry name" value="CAS SCAFFOLDING PROTEIN"/>
    <property type="match status" value="1"/>
</dbReference>
<dbReference type="FunCoup" id="E4XCX7">
    <property type="interactions" value="1"/>
</dbReference>
<dbReference type="Pfam" id="PF14604">
    <property type="entry name" value="SH3_9"/>
    <property type="match status" value="1"/>
</dbReference>
<keyword evidence="7" id="KW-0130">Cell adhesion</keyword>
<evidence type="ECO:0000313" key="12">
    <source>
        <dbReference type="EMBL" id="CBY09452.1"/>
    </source>
</evidence>
<feature type="region of interest" description="Disordered" evidence="10">
    <location>
        <begin position="194"/>
        <end position="217"/>
    </location>
</feature>
<dbReference type="PROSITE" id="PS50002">
    <property type="entry name" value="SH3"/>
    <property type="match status" value="1"/>
</dbReference>
<dbReference type="Gene3D" id="1.20.120.230">
    <property type="entry name" value="Alpha-catenin/vinculin-like"/>
    <property type="match status" value="1"/>
</dbReference>
<evidence type="ECO:0000256" key="5">
    <source>
        <dbReference type="ARBA" id="ARBA00022490"/>
    </source>
</evidence>
<feature type="region of interest" description="Disordered" evidence="10">
    <location>
        <begin position="431"/>
        <end position="456"/>
    </location>
</feature>
<dbReference type="InterPro" id="IPR036028">
    <property type="entry name" value="SH3-like_dom_sf"/>
</dbReference>
<dbReference type="EMBL" id="FN653037">
    <property type="protein sequence ID" value="CBY09452.1"/>
    <property type="molecule type" value="Genomic_DNA"/>
</dbReference>
<dbReference type="InterPro" id="IPR037362">
    <property type="entry name" value="CAS_fam"/>
</dbReference>
<feature type="compositionally biased region" description="Basic and acidic residues" evidence="10">
    <location>
        <begin position="446"/>
        <end position="455"/>
    </location>
</feature>
<dbReference type="InterPro" id="IPR038319">
    <property type="entry name" value="Serine_rich_sf"/>
</dbReference>
<dbReference type="Proteomes" id="UP000001307">
    <property type="component" value="Unassembled WGS sequence"/>
</dbReference>
<dbReference type="GO" id="GO:0016477">
    <property type="term" value="P:cell migration"/>
    <property type="evidence" value="ECO:0007669"/>
    <property type="project" value="TreeGrafter"/>
</dbReference>
<dbReference type="AlphaFoldDB" id="E4XCX7"/>
<dbReference type="Pfam" id="PF12026">
    <property type="entry name" value="CAS_C"/>
    <property type="match status" value="1"/>
</dbReference>
<keyword evidence="8" id="KW-0965">Cell junction</keyword>
<dbReference type="InParanoid" id="E4XCX7"/>
<dbReference type="GO" id="GO:0007155">
    <property type="term" value="P:cell adhesion"/>
    <property type="evidence" value="ECO:0007669"/>
    <property type="project" value="UniProtKB-KW"/>
</dbReference>
<evidence type="ECO:0000259" key="11">
    <source>
        <dbReference type="PROSITE" id="PS50002"/>
    </source>
</evidence>
<dbReference type="GO" id="GO:0005737">
    <property type="term" value="C:cytoplasm"/>
    <property type="evidence" value="ECO:0007669"/>
    <property type="project" value="UniProtKB-SubCell"/>
</dbReference>
<dbReference type="GO" id="GO:0005925">
    <property type="term" value="C:focal adhesion"/>
    <property type="evidence" value="ECO:0007669"/>
    <property type="project" value="UniProtKB-SubCell"/>
</dbReference>
<dbReference type="GO" id="GO:0005886">
    <property type="term" value="C:plasma membrane"/>
    <property type="evidence" value="ECO:0007669"/>
    <property type="project" value="TreeGrafter"/>
</dbReference>
<evidence type="ECO:0000256" key="1">
    <source>
        <dbReference type="ARBA" id="ARBA00004246"/>
    </source>
</evidence>
<keyword evidence="4 9" id="KW-0728">SH3 domain</keyword>
<dbReference type="OrthoDB" id="5983572at2759"/>